<dbReference type="EMBL" id="JADJZA010000001">
    <property type="protein sequence ID" value="MBK9295965.1"/>
    <property type="molecule type" value="Genomic_DNA"/>
</dbReference>
<accession>A0A936TEX3</accession>
<keyword evidence="1" id="KW-0418">Kinase</keyword>
<protein>
    <submittedName>
        <fullName evidence="1">Phosphatidylinositol kinase</fullName>
    </submittedName>
</protein>
<organism evidence="1 2">
    <name type="scientific">Candidatus Neomicrothrix subdominans</name>
    <dbReference type="NCBI Taxonomy" id="2954438"/>
    <lineage>
        <taxon>Bacteria</taxon>
        <taxon>Bacillati</taxon>
        <taxon>Actinomycetota</taxon>
        <taxon>Acidimicrobiia</taxon>
        <taxon>Acidimicrobiales</taxon>
        <taxon>Microthrixaceae</taxon>
        <taxon>Candidatus Neomicrothrix</taxon>
    </lineage>
</organism>
<evidence type="ECO:0000313" key="1">
    <source>
        <dbReference type="EMBL" id="MBK9295965.1"/>
    </source>
</evidence>
<name>A0A936TEX3_9ACTN</name>
<keyword evidence="1" id="KW-0808">Transferase</keyword>
<proteinExistence type="predicted"/>
<dbReference type="Proteomes" id="UP000727993">
    <property type="component" value="Unassembled WGS sequence"/>
</dbReference>
<gene>
    <name evidence="1" type="ORF">IPN02_03630</name>
</gene>
<sequence>MDEIELRSTLEPDDPAATAALLTGEIDILGRMPWSSNGTFLVRVHAGADELTAIYKPERAERPLWDFPAGLWRRERAARLLDEALGWRYVPPTEVRHDAPLGVGTVQYFVPSDLSVSAFDLVGDERFDTHLARLAAFDVIANNTDRKAGHCLPDAAGRLWAIDHGLCFHSEEKLRTVLWDYAAQPLDVELRTRLAGFSVAELDPEFGELLSGEELNAVVDRAQRLALVGVLPSDPSGRRYPWPLI</sequence>
<dbReference type="GO" id="GO:0016301">
    <property type="term" value="F:kinase activity"/>
    <property type="evidence" value="ECO:0007669"/>
    <property type="project" value="UniProtKB-KW"/>
</dbReference>
<reference evidence="1 2" key="1">
    <citation type="submission" date="2020-10" db="EMBL/GenBank/DDBJ databases">
        <title>Connecting structure to function with the recovery of over 1000 high-quality activated sludge metagenome-assembled genomes encoding full-length rRNA genes using long-read sequencing.</title>
        <authorList>
            <person name="Singleton C.M."/>
            <person name="Petriglieri F."/>
            <person name="Kristensen J.M."/>
            <person name="Kirkegaard R.H."/>
            <person name="Michaelsen T.Y."/>
            <person name="Andersen M.H."/>
            <person name="Karst S.M."/>
            <person name="Dueholm M.S."/>
            <person name="Nielsen P.H."/>
            <person name="Albertsen M."/>
        </authorList>
    </citation>
    <scope>NUCLEOTIDE SEQUENCE [LARGE SCALE GENOMIC DNA]</scope>
    <source>
        <strain evidence="1">Lyne_18-Q3-R50-59_MAXAC.006</strain>
    </source>
</reference>
<evidence type="ECO:0000313" key="2">
    <source>
        <dbReference type="Proteomes" id="UP000727993"/>
    </source>
</evidence>
<dbReference type="AlphaFoldDB" id="A0A936TEX3"/>
<comment type="caution">
    <text evidence="1">The sequence shown here is derived from an EMBL/GenBank/DDBJ whole genome shotgun (WGS) entry which is preliminary data.</text>
</comment>